<accession>A0AAQ3Q1D2</accession>
<keyword evidence="1" id="KW-1133">Transmembrane helix</keyword>
<evidence type="ECO:0000313" key="3">
    <source>
        <dbReference type="Proteomes" id="UP001327560"/>
    </source>
</evidence>
<dbReference type="PANTHER" id="PTHR36616">
    <property type="entry name" value="BNAC07G32700D PROTEIN"/>
    <property type="match status" value="1"/>
</dbReference>
<dbReference type="PANTHER" id="PTHR36616:SF4">
    <property type="entry name" value="OS03G0174800 PROTEIN"/>
    <property type="match status" value="1"/>
</dbReference>
<sequence length="108" mass="11988">MAIYNTREAFVGGVMVVTATVLRVVCMAAGDRRVREAVAKGGTMKVLLATAFTAAPLMLYLPPMRNLNSFMEAVQTLSREVAGYWLSGYLRFQRGVRRIVVLITYALR</sequence>
<feature type="transmembrane region" description="Helical" evidence="1">
    <location>
        <begin position="9"/>
        <end position="30"/>
    </location>
</feature>
<proteinExistence type="predicted"/>
<name>A0AAQ3Q1D2_9LILI</name>
<feature type="transmembrane region" description="Helical" evidence="1">
    <location>
        <begin position="42"/>
        <end position="61"/>
    </location>
</feature>
<reference evidence="2 3" key="1">
    <citation type="submission" date="2023-10" db="EMBL/GenBank/DDBJ databases">
        <title>Chromosome-scale genome assembly provides insights into flower coloration mechanisms of Canna indica.</title>
        <authorList>
            <person name="Li C."/>
        </authorList>
    </citation>
    <scope>NUCLEOTIDE SEQUENCE [LARGE SCALE GENOMIC DNA]</scope>
    <source>
        <tissue evidence="2">Flower</tissue>
    </source>
</reference>
<protein>
    <submittedName>
        <fullName evidence="2">Uncharacterized protein</fullName>
    </submittedName>
</protein>
<gene>
    <name evidence="2" type="ORF">Cni_G01763</name>
</gene>
<keyword evidence="3" id="KW-1185">Reference proteome</keyword>
<dbReference type="AlphaFoldDB" id="A0AAQ3Q1D2"/>
<evidence type="ECO:0000256" key="1">
    <source>
        <dbReference type="SAM" id="Phobius"/>
    </source>
</evidence>
<evidence type="ECO:0000313" key="2">
    <source>
        <dbReference type="EMBL" id="WOK93070.1"/>
    </source>
</evidence>
<dbReference type="Proteomes" id="UP001327560">
    <property type="component" value="Chromosome 1"/>
</dbReference>
<keyword evidence="1" id="KW-0812">Transmembrane</keyword>
<dbReference type="EMBL" id="CP136890">
    <property type="protein sequence ID" value="WOK93070.1"/>
    <property type="molecule type" value="Genomic_DNA"/>
</dbReference>
<keyword evidence="1" id="KW-0472">Membrane</keyword>
<organism evidence="2 3">
    <name type="scientific">Canna indica</name>
    <name type="common">Indian-shot</name>
    <dbReference type="NCBI Taxonomy" id="4628"/>
    <lineage>
        <taxon>Eukaryota</taxon>
        <taxon>Viridiplantae</taxon>
        <taxon>Streptophyta</taxon>
        <taxon>Embryophyta</taxon>
        <taxon>Tracheophyta</taxon>
        <taxon>Spermatophyta</taxon>
        <taxon>Magnoliopsida</taxon>
        <taxon>Liliopsida</taxon>
        <taxon>Zingiberales</taxon>
        <taxon>Cannaceae</taxon>
        <taxon>Canna</taxon>
    </lineage>
</organism>